<name>A0A0N4W6I0_HAEPC</name>
<proteinExistence type="predicted"/>
<dbReference type="Proteomes" id="UP000268014">
    <property type="component" value="Unassembled WGS sequence"/>
</dbReference>
<reference evidence="3" key="1">
    <citation type="submission" date="2017-02" db="UniProtKB">
        <authorList>
            <consortium name="WormBaseParasite"/>
        </authorList>
    </citation>
    <scope>IDENTIFICATION</scope>
</reference>
<evidence type="ECO:0000313" key="1">
    <source>
        <dbReference type="EMBL" id="VDO26662.1"/>
    </source>
</evidence>
<dbReference type="WBParaSite" id="HPLM_0000565901-mRNA-1">
    <property type="protein sequence ID" value="HPLM_0000565901-mRNA-1"/>
    <property type="gene ID" value="HPLM_0000565901"/>
</dbReference>
<dbReference type="AlphaFoldDB" id="A0A0N4W6I0"/>
<keyword evidence="2" id="KW-1185">Reference proteome</keyword>
<sequence>MCFTTSQCSHVCWCRVIMSLRMNKKPVGDVARYCLGSERLIRVALPEAS</sequence>
<evidence type="ECO:0000313" key="3">
    <source>
        <dbReference type="WBParaSite" id="HPLM_0000565901-mRNA-1"/>
    </source>
</evidence>
<organism evidence="3">
    <name type="scientific">Haemonchus placei</name>
    <name type="common">Barber's pole worm</name>
    <dbReference type="NCBI Taxonomy" id="6290"/>
    <lineage>
        <taxon>Eukaryota</taxon>
        <taxon>Metazoa</taxon>
        <taxon>Ecdysozoa</taxon>
        <taxon>Nematoda</taxon>
        <taxon>Chromadorea</taxon>
        <taxon>Rhabditida</taxon>
        <taxon>Rhabditina</taxon>
        <taxon>Rhabditomorpha</taxon>
        <taxon>Strongyloidea</taxon>
        <taxon>Trichostrongylidae</taxon>
        <taxon>Haemonchus</taxon>
    </lineage>
</organism>
<accession>A0A0N4W6I0</accession>
<dbReference type="EMBL" id="UZAF01016370">
    <property type="protein sequence ID" value="VDO26662.1"/>
    <property type="molecule type" value="Genomic_DNA"/>
</dbReference>
<gene>
    <name evidence="1" type="ORF">HPLM_LOCUS5651</name>
</gene>
<reference evidence="1 2" key="2">
    <citation type="submission" date="2018-11" db="EMBL/GenBank/DDBJ databases">
        <authorList>
            <consortium name="Pathogen Informatics"/>
        </authorList>
    </citation>
    <scope>NUCLEOTIDE SEQUENCE [LARGE SCALE GENOMIC DNA]</scope>
    <source>
        <strain evidence="1 2">MHpl1</strain>
    </source>
</reference>
<protein>
    <submittedName>
        <fullName evidence="1 3">Uncharacterized protein</fullName>
    </submittedName>
</protein>
<evidence type="ECO:0000313" key="2">
    <source>
        <dbReference type="Proteomes" id="UP000268014"/>
    </source>
</evidence>